<dbReference type="Proteomes" id="UP001589890">
    <property type="component" value="Unassembled WGS sequence"/>
</dbReference>
<evidence type="ECO:0000313" key="2">
    <source>
        <dbReference type="EMBL" id="MFC0627042.1"/>
    </source>
</evidence>
<comment type="caution">
    <text evidence="2">The sequence shown here is derived from an EMBL/GenBank/DDBJ whole genome shotgun (WGS) entry which is preliminary data.</text>
</comment>
<keyword evidence="3" id="KW-1185">Reference proteome</keyword>
<feature type="transmembrane region" description="Helical" evidence="1">
    <location>
        <begin position="37"/>
        <end position="55"/>
    </location>
</feature>
<keyword evidence="1" id="KW-0812">Transmembrane</keyword>
<organism evidence="2 3">
    <name type="scientific">Kribbella deserti</name>
    <dbReference type="NCBI Taxonomy" id="1926257"/>
    <lineage>
        <taxon>Bacteria</taxon>
        <taxon>Bacillati</taxon>
        <taxon>Actinomycetota</taxon>
        <taxon>Actinomycetes</taxon>
        <taxon>Propionibacteriales</taxon>
        <taxon>Kribbellaceae</taxon>
        <taxon>Kribbella</taxon>
    </lineage>
</organism>
<dbReference type="EMBL" id="JBHLTC010000030">
    <property type="protein sequence ID" value="MFC0627042.1"/>
    <property type="molecule type" value="Genomic_DNA"/>
</dbReference>
<dbReference type="RefSeq" id="WP_380051280.1">
    <property type="nucleotide sequence ID" value="NZ_JBHLTC010000030.1"/>
</dbReference>
<protein>
    <submittedName>
        <fullName evidence="2">Uncharacterized protein</fullName>
    </submittedName>
</protein>
<keyword evidence="1" id="KW-1133">Transmembrane helix</keyword>
<evidence type="ECO:0000313" key="3">
    <source>
        <dbReference type="Proteomes" id="UP001589890"/>
    </source>
</evidence>
<reference evidence="2 3" key="1">
    <citation type="submission" date="2024-09" db="EMBL/GenBank/DDBJ databases">
        <authorList>
            <person name="Sun Q."/>
            <person name="Mori K."/>
        </authorList>
    </citation>
    <scope>NUCLEOTIDE SEQUENCE [LARGE SCALE GENOMIC DNA]</scope>
    <source>
        <strain evidence="2 3">CGMCC 1.15906</strain>
    </source>
</reference>
<evidence type="ECO:0000256" key="1">
    <source>
        <dbReference type="SAM" id="Phobius"/>
    </source>
</evidence>
<name>A0ABV6QQX7_9ACTN</name>
<sequence>MTEKFQATESDCAAIEESPIGAITVGRTEARGRRARALAGFAAGTLAIGIAAGVLPGQAAPQTTCDPVASDRVDAAKACPAH</sequence>
<accession>A0ABV6QQX7</accession>
<gene>
    <name evidence="2" type="ORF">ACFFGN_23375</name>
</gene>
<keyword evidence="1" id="KW-0472">Membrane</keyword>
<proteinExistence type="predicted"/>